<dbReference type="Pfam" id="PF01408">
    <property type="entry name" value="GFO_IDH_MocA"/>
    <property type="match status" value="1"/>
</dbReference>
<reference evidence="2 3" key="1">
    <citation type="submission" date="2020-08" db="EMBL/GenBank/DDBJ databases">
        <title>Genomic Encyclopedia of Type Strains, Phase IV (KMG-V): Genome sequencing to study the core and pangenomes of soil and plant-associated prokaryotes.</title>
        <authorList>
            <person name="Whitman W."/>
        </authorList>
    </citation>
    <scope>NUCLEOTIDE SEQUENCE [LARGE SCALE GENOMIC DNA]</scope>
    <source>
        <strain evidence="2 3">M2T3</strain>
    </source>
</reference>
<dbReference type="EMBL" id="JACHCC010000006">
    <property type="protein sequence ID" value="MBB6500274.1"/>
    <property type="molecule type" value="Genomic_DNA"/>
</dbReference>
<dbReference type="AlphaFoldDB" id="A0A7X0J423"/>
<evidence type="ECO:0000313" key="2">
    <source>
        <dbReference type="EMBL" id="MBB6500274.1"/>
    </source>
</evidence>
<accession>A0A7X0J423</accession>
<dbReference type="PANTHER" id="PTHR43377:SF1">
    <property type="entry name" value="BILIVERDIN REDUCTASE A"/>
    <property type="match status" value="1"/>
</dbReference>
<comment type="caution">
    <text evidence="2">The sequence shown here is derived from an EMBL/GenBank/DDBJ whole genome shotgun (WGS) entry which is preliminary data.</text>
</comment>
<protein>
    <submittedName>
        <fullName evidence="2">Putative dehydrogenase</fullName>
    </submittedName>
</protein>
<name>A0A7X0J423_9SPHI</name>
<dbReference type="Proteomes" id="UP000521017">
    <property type="component" value="Unassembled WGS sequence"/>
</dbReference>
<dbReference type="Gene3D" id="3.40.50.720">
    <property type="entry name" value="NAD(P)-binding Rossmann-like Domain"/>
    <property type="match status" value="1"/>
</dbReference>
<dbReference type="SUPFAM" id="SSF51735">
    <property type="entry name" value="NAD(P)-binding Rossmann-fold domains"/>
    <property type="match status" value="1"/>
</dbReference>
<dbReference type="RefSeq" id="WP_184624989.1">
    <property type="nucleotide sequence ID" value="NZ_JACHCC010000006.1"/>
</dbReference>
<sequence length="483" mass="55456">MKIVTRIVLIGIGPHSKRVYLPALANLKEKFQVEVSLAVDVKPEEEKIKRHFEKRDYAIDTLFIDPFTGTLPDDVKATLTHFVHENKIDAVIIATEPSVHHTYAEWALSLKLHILMDKPVSTRENAVSDLAEANGILSDYLHLLELYNHIQEEKSTIFCVNVQRRYHPGFQYVIERIKEVSEATNCPVTGIHSSHSDGQWRLPTEIVLQDYHSYNKGHGKMSHSGYHIFDMVSQFYNAPAIAAKLPDTMEVFSSLIQPAGFITQLNEQDYENYFNADYEKVKVYDDAQLMEMFQDYGEIDASILVRMLKDKKNIANITINLLHNSFSRRNWLKPGEDLYKGNGRVKHEYHNIQQGPFQNIQIHSYQAKDKHKHNSKRDYKPGGNNHFDIYVFRNIGMLGGKKPLEIITMKDLSELHNFDDSKLMTEQAKTAVVEEFLNFIQGKIEKKELRSNIDSHLDSVKMMAASYLSHISQKAGNNPVVSI</sequence>
<dbReference type="GO" id="GO:0000166">
    <property type="term" value="F:nucleotide binding"/>
    <property type="evidence" value="ECO:0007669"/>
    <property type="project" value="InterPro"/>
</dbReference>
<dbReference type="PANTHER" id="PTHR43377">
    <property type="entry name" value="BILIVERDIN REDUCTASE A"/>
    <property type="match status" value="1"/>
</dbReference>
<gene>
    <name evidence="2" type="ORF">HDF25_002422</name>
</gene>
<dbReference type="InterPro" id="IPR036291">
    <property type="entry name" value="NAD(P)-bd_dom_sf"/>
</dbReference>
<organism evidence="2 3">
    <name type="scientific">Pedobacter cryoconitis</name>
    <dbReference type="NCBI Taxonomy" id="188932"/>
    <lineage>
        <taxon>Bacteria</taxon>
        <taxon>Pseudomonadati</taxon>
        <taxon>Bacteroidota</taxon>
        <taxon>Sphingobacteriia</taxon>
        <taxon>Sphingobacteriales</taxon>
        <taxon>Sphingobacteriaceae</taxon>
        <taxon>Pedobacter</taxon>
    </lineage>
</organism>
<dbReference type="InterPro" id="IPR051450">
    <property type="entry name" value="Gfo/Idh/MocA_Oxidoreductases"/>
</dbReference>
<dbReference type="InterPro" id="IPR000683">
    <property type="entry name" value="Gfo/Idh/MocA-like_OxRdtase_N"/>
</dbReference>
<evidence type="ECO:0000259" key="1">
    <source>
        <dbReference type="Pfam" id="PF01408"/>
    </source>
</evidence>
<feature type="domain" description="Gfo/Idh/MocA-like oxidoreductase N-terminal" evidence="1">
    <location>
        <begin position="6"/>
        <end position="132"/>
    </location>
</feature>
<evidence type="ECO:0000313" key="3">
    <source>
        <dbReference type="Proteomes" id="UP000521017"/>
    </source>
</evidence>
<proteinExistence type="predicted"/>